<dbReference type="SMART" id="SM00320">
    <property type="entry name" value="WD40"/>
    <property type="match status" value="6"/>
</dbReference>
<evidence type="ECO:0000313" key="4">
    <source>
        <dbReference type="Proteomes" id="UP001633002"/>
    </source>
</evidence>
<feature type="compositionally biased region" description="Acidic residues" evidence="2">
    <location>
        <begin position="252"/>
        <end position="270"/>
    </location>
</feature>
<dbReference type="PANTHER" id="PTHR45389">
    <property type="entry name" value="WD REPEAT-CONTAINING PROTEIN RUP1"/>
    <property type="match status" value="1"/>
</dbReference>
<dbReference type="Gene3D" id="2.130.10.10">
    <property type="entry name" value="YVTN repeat-like/Quinoprotein amine dehydrogenase"/>
    <property type="match status" value="1"/>
</dbReference>
<evidence type="ECO:0000256" key="1">
    <source>
        <dbReference type="PROSITE-ProRule" id="PRU00221"/>
    </source>
</evidence>
<dbReference type="InterPro" id="IPR044616">
    <property type="entry name" value="RUP1/2"/>
</dbReference>
<feature type="region of interest" description="Disordered" evidence="2">
    <location>
        <begin position="72"/>
        <end position="125"/>
    </location>
</feature>
<dbReference type="PROSITE" id="PS50082">
    <property type="entry name" value="WD_REPEATS_2"/>
    <property type="match status" value="1"/>
</dbReference>
<feature type="compositionally biased region" description="Polar residues" evidence="2">
    <location>
        <begin position="101"/>
        <end position="118"/>
    </location>
</feature>
<dbReference type="InterPro" id="IPR001680">
    <property type="entry name" value="WD40_rpt"/>
</dbReference>
<organism evidence="3 4">
    <name type="scientific">Riccia sorocarpa</name>
    <dbReference type="NCBI Taxonomy" id="122646"/>
    <lineage>
        <taxon>Eukaryota</taxon>
        <taxon>Viridiplantae</taxon>
        <taxon>Streptophyta</taxon>
        <taxon>Embryophyta</taxon>
        <taxon>Marchantiophyta</taxon>
        <taxon>Marchantiopsida</taxon>
        <taxon>Marchantiidae</taxon>
        <taxon>Marchantiales</taxon>
        <taxon>Ricciaceae</taxon>
        <taxon>Riccia</taxon>
    </lineage>
</organism>
<protein>
    <submittedName>
        <fullName evidence="3">Uncharacterized protein</fullName>
    </submittedName>
</protein>
<gene>
    <name evidence="3" type="ORF">R1sor_010725</name>
</gene>
<dbReference type="Pfam" id="PF00400">
    <property type="entry name" value="WD40"/>
    <property type="match status" value="2"/>
</dbReference>
<proteinExistence type="predicted"/>
<accession>A0ABD3I4X7</accession>
<comment type="caution">
    <text evidence="3">The sequence shown here is derived from an EMBL/GenBank/DDBJ whole genome shotgun (WGS) entry which is preliminary data.</text>
</comment>
<feature type="region of interest" description="Disordered" evidence="2">
    <location>
        <begin position="244"/>
        <end position="280"/>
    </location>
</feature>
<feature type="compositionally biased region" description="Low complexity" evidence="2">
    <location>
        <begin position="74"/>
        <end position="100"/>
    </location>
</feature>
<dbReference type="EMBL" id="JBJQOH010000002">
    <property type="protein sequence ID" value="KAL3696649.1"/>
    <property type="molecule type" value="Genomic_DNA"/>
</dbReference>
<name>A0ABD3I4X7_9MARC</name>
<keyword evidence="4" id="KW-1185">Reference proteome</keyword>
<keyword evidence="1" id="KW-0853">WD repeat</keyword>
<dbReference type="AlphaFoldDB" id="A0ABD3I4X7"/>
<dbReference type="InterPro" id="IPR015943">
    <property type="entry name" value="WD40/YVTN_repeat-like_dom_sf"/>
</dbReference>
<reference evidence="3 4" key="1">
    <citation type="submission" date="2024-09" db="EMBL/GenBank/DDBJ databases">
        <title>Chromosome-scale assembly of Riccia sorocarpa.</title>
        <authorList>
            <person name="Paukszto L."/>
        </authorList>
    </citation>
    <scope>NUCLEOTIDE SEQUENCE [LARGE SCALE GENOMIC DNA]</scope>
    <source>
        <strain evidence="3">LP-2024</strain>
        <tissue evidence="3">Aerial parts of the thallus</tissue>
    </source>
</reference>
<evidence type="ECO:0000313" key="3">
    <source>
        <dbReference type="EMBL" id="KAL3696649.1"/>
    </source>
</evidence>
<dbReference type="SUPFAM" id="SSF50978">
    <property type="entry name" value="WD40 repeat-like"/>
    <property type="match status" value="1"/>
</dbReference>
<sequence>MEKESTWGVQGDVLSEPPMQAVGRLLTGNLWCATLPELYKLVDENSRVLPVIHSPRSLFTSLSTKRPYAPWLGSPSESSHPPSLPSPNSSKRLRIKSSSSDWGRQQQGGNDQGMTQLASFPCSVSPAENPKSLECGRELRYNHKSSSSDSGKDDEIHSRNSLVIKAQKCLNLESSLSSSGGMEERARSDRWEFRIVASSICKSPSLVASDVIGTIDFNADGELFATGGIARKIRICSYAKMADVDNRRPSSDEDDEEELHSDEDLDEEEDARYRNGNGRRKVRWNDGPTIDHGVCSVAEICTPGKLSSVKFRPDGSDVIGCGDYDGVVSEWDIEHKHTVSEWYEHSGQRVWSLDYSSLTPTTLAASASGDGTVRLWNRGLEKSVSVIRPPSRNSLCCAEFSPYSPYEIAVASADSKVYLYDLRNPEISLLTLAGHEKAVSYVRFLGKKSLVSASIDSTLKQWDISHSRGGADRLEKTFRDHLNAKNFVGLSVHRGAGILACGSETNELFLYSDRSPVPLQRHKFPADGYQGRREKPFIGAVCWKEIGNSYSMVAANSEGVVQLLEAQQLE</sequence>
<evidence type="ECO:0000256" key="2">
    <source>
        <dbReference type="SAM" id="MobiDB-lite"/>
    </source>
</evidence>
<dbReference type="InterPro" id="IPR036322">
    <property type="entry name" value="WD40_repeat_dom_sf"/>
</dbReference>
<dbReference type="Proteomes" id="UP001633002">
    <property type="component" value="Unassembled WGS sequence"/>
</dbReference>
<feature type="repeat" description="WD" evidence="1">
    <location>
        <begin position="432"/>
        <end position="465"/>
    </location>
</feature>
<dbReference type="PROSITE" id="PS50294">
    <property type="entry name" value="WD_REPEATS_REGION"/>
    <property type="match status" value="1"/>
</dbReference>
<dbReference type="PANTHER" id="PTHR45389:SF1">
    <property type="entry name" value="WD REPEAT-CONTAINING PROTEIN RUP1"/>
    <property type="match status" value="1"/>
</dbReference>